<dbReference type="InterPro" id="IPR052821">
    <property type="entry name" value="F-box_only_SRC"/>
</dbReference>
<dbReference type="Gene3D" id="1.20.1280.50">
    <property type="match status" value="1"/>
</dbReference>
<feature type="region of interest" description="Disordered" evidence="1">
    <location>
        <begin position="847"/>
        <end position="868"/>
    </location>
</feature>
<dbReference type="CDD" id="cd01647">
    <property type="entry name" value="RT_LTR"/>
    <property type="match status" value="1"/>
</dbReference>
<dbReference type="EMBL" id="HG806430">
    <property type="protein sequence ID" value="CDW58845.1"/>
    <property type="molecule type" value="Genomic_DNA"/>
</dbReference>
<dbReference type="InterPro" id="IPR036047">
    <property type="entry name" value="F-box-like_dom_sf"/>
</dbReference>
<evidence type="ECO:0000313" key="3">
    <source>
        <dbReference type="EMBL" id="CDW58845.1"/>
    </source>
</evidence>
<dbReference type="Gene3D" id="3.30.70.270">
    <property type="match status" value="1"/>
</dbReference>
<evidence type="ECO:0000256" key="1">
    <source>
        <dbReference type="SAM" id="MobiDB-lite"/>
    </source>
</evidence>
<dbReference type="SUPFAM" id="SSF56672">
    <property type="entry name" value="DNA/RNA polymerases"/>
    <property type="match status" value="1"/>
</dbReference>
<dbReference type="Gene3D" id="3.10.10.10">
    <property type="entry name" value="HIV Type 1 Reverse Transcriptase, subunit A, domain 1"/>
    <property type="match status" value="2"/>
</dbReference>
<proteinExistence type="predicted"/>
<dbReference type="SMART" id="SM00256">
    <property type="entry name" value="FBOX"/>
    <property type="match status" value="1"/>
</dbReference>
<dbReference type="InterPro" id="IPR001810">
    <property type="entry name" value="F-box_dom"/>
</dbReference>
<dbReference type="PROSITE" id="PS50181">
    <property type="entry name" value="FBOX"/>
    <property type="match status" value="1"/>
</dbReference>
<dbReference type="AlphaFoldDB" id="A0A077ZJS6"/>
<dbReference type="CDD" id="cd22110">
    <property type="entry name" value="F-box_FBXO42"/>
    <property type="match status" value="1"/>
</dbReference>
<organism evidence="3 4">
    <name type="scientific">Trichuris trichiura</name>
    <name type="common">Whipworm</name>
    <name type="synonym">Trichocephalus trichiurus</name>
    <dbReference type="NCBI Taxonomy" id="36087"/>
    <lineage>
        <taxon>Eukaryota</taxon>
        <taxon>Metazoa</taxon>
        <taxon>Ecdysozoa</taxon>
        <taxon>Nematoda</taxon>
        <taxon>Enoplea</taxon>
        <taxon>Dorylaimia</taxon>
        <taxon>Trichinellida</taxon>
        <taxon>Trichuridae</taxon>
        <taxon>Trichuris</taxon>
    </lineage>
</organism>
<dbReference type="SUPFAM" id="SSF117281">
    <property type="entry name" value="Kelch motif"/>
    <property type="match status" value="1"/>
</dbReference>
<evidence type="ECO:0000313" key="4">
    <source>
        <dbReference type="Proteomes" id="UP000030665"/>
    </source>
</evidence>
<dbReference type="Gene3D" id="2.120.10.80">
    <property type="entry name" value="Kelch-type beta propeller"/>
    <property type="match status" value="1"/>
</dbReference>
<keyword evidence="4" id="KW-1185">Reference proteome</keyword>
<gene>
    <name evidence="3" type="ORF">TTRE_0000717101</name>
</gene>
<dbReference type="OrthoDB" id="9973021at2759"/>
<accession>A0A077ZJS6</accession>
<protein>
    <submittedName>
        <fullName evidence="3">Kelch 4 and F-box-like and Kelch 3 and RVT 1 doma in containing protein</fullName>
    </submittedName>
</protein>
<reference evidence="3" key="1">
    <citation type="submission" date="2014-01" db="EMBL/GenBank/DDBJ databases">
        <authorList>
            <person name="Aslett M."/>
        </authorList>
    </citation>
    <scope>NUCLEOTIDE SEQUENCE</scope>
</reference>
<dbReference type="InterPro" id="IPR043128">
    <property type="entry name" value="Rev_trsase/Diguanyl_cyclase"/>
</dbReference>
<feature type="domain" description="F-box" evidence="2">
    <location>
        <begin position="486"/>
        <end position="538"/>
    </location>
</feature>
<dbReference type="InterPro" id="IPR043502">
    <property type="entry name" value="DNA/RNA_pol_sf"/>
</dbReference>
<feature type="compositionally biased region" description="Basic and acidic residues" evidence="1">
    <location>
        <begin position="859"/>
        <end position="868"/>
    </location>
</feature>
<dbReference type="GO" id="GO:1990756">
    <property type="term" value="F:ubiquitin-like ligase-substrate adaptor activity"/>
    <property type="evidence" value="ECO:0007669"/>
    <property type="project" value="TreeGrafter"/>
</dbReference>
<name>A0A077ZJS6_TRITR</name>
<dbReference type="InterPro" id="IPR015915">
    <property type="entry name" value="Kelch-typ_b-propeller"/>
</dbReference>
<sequence>MAEKKHLYHRKRRTNGSEAFRPAFPKVGVTVEPVISQCRLSRLVVAAPASEDVTRKAAHELTGQRSLDNSAPIAFLGLTLLRGLSIQGINQTHFDFTIKSLLEEFSDVFKEDLGTYKGPNVTLPLDPEVLPIRRRARNVPLAIRPRIETEIKRLLKEEVLEPIANPKWSTPVVPVIKPSGDLPVDDASAEAQTIITHLAAFKVKRLRFGVSVAPGIFQQVMDDLLRSIPGTTVYFDDVLVRGSMLPELRDWLRQVLQVLRNTGLRARKEKCLFGVTSVDFLGYRIDASGIHPSKSRMEAIKSAPVPQNKQELQVLEMRYSRLARRPSAKQEWFNDESSAAEQAFDLNGHTRRESKQYRKEKRISYPPRSIAQSCSQLGVEGMACKIRNRFPGIFHKTKRTDGSQELLAVGKPSGHSQDGPTTCPRRATLSHTGIVSMKALARSYVWWPNIIPVSKISSQTVLPAEHIGTHPLRAHFDVIAVRVMKMVTVEDFPDHILELIFSFLSPYAELDACMCVCKRWYHMVKKCCRKLQFNFRELRNLEWFPVDQLYSTECANIWSRFAHAACYHKSGSIFVFGGMTSTFGFLNDIWKFNLTTRVWKRLPSKGDLPRPKASSSLIAYGDKLILFGGWCPSQWRACRPGNVFCDNLHCYCISTGAWTSIPSRGTGSEPLANHSASLIGDWMILFGGLTPSGCTNKIRVFDIRRKVWFLPLTSPVRPSPRCLHSQVILDDEHLLIVGGECMGKTNLFDVWLLTVGHENTIWQWEQLDVFTNEPSLPLLWSRQACKVGDKAIFLSCPHVERSAAQFQAAQTFFGINRSGSGRNDFRVFDRHDYSLPINRLSTVKMDAKPQVPATGRTQKRTDSSRKKENWKVGIPCTRPVNVYALHMDRVMSHRCVTWSIVLSSSHAPQDTFLGSVIEGRGEIVVFGGVRYVGDSSSPSFSSFFEQKHGAAVDTVFVLKSSLGKSIKPSSTY</sequence>
<dbReference type="PANTHER" id="PTHR46432:SF1">
    <property type="entry name" value="F-BOX ONLY PROTEIN 42"/>
    <property type="match status" value="1"/>
</dbReference>
<dbReference type="InterPro" id="IPR000477">
    <property type="entry name" value="RT_dom"/>
</dbReference>
<dbReference type="PANTHER" id="PTHR46432">
    <property type="entry name" value="F-BOX ONLY PROTEIN 42"/>
    <property type="match status" value="1"/>
</dbReference>
<dbReference type="Pfam" id="PF12937">
    <property type="entry name" value="F-box-like"/>
    <property type="match status" value="1"/>
</dbReference>
<dbReference type="Proteomes" id="UP000030665">
    <property type="component" value="Unassembled WGS sequence"/>
</dbReference>
<dbReference type="Pfam" id="PF13415">
    <property type="entry name" value="Beta-prop_FBX42"/>
    <property type="match status" value="1"/>
</dbReference>
<dbReference type="STRING" id="36087.A0A077ZJS6"/>
<evidence type="ECO:0000259" key="2">
    <source>
        <dbReference type="PROSITE" id="PS50181"/>
    </source>
</evidence>
<dbReference type="SUPFAM" id="SSF81383">
    <property type="entry name" value="F-box domain"/>
    <property type="match status" value="1"/>
</dbReference>
<dbReference type="GO" id="GO:0019005">
    <property type="term" value="C:SCF ubiquitin ligase complex"/>
    <property type="evidence" value="ECO:0007669"/>
    <property type="project" value="TreeGrafter"/>
</dbReference>
<dbReference type="Pfam" id="PF00078">
    <property type="entry name" value="RVT_1"/>
    <property type="match status" value="1"/>
</dbReference>
<reference evidence="3" key="2">
    <citation type="submission" date="2014-03" db="EMBL/GenBank/DDBJ databases">
        <title>The whipworm genome and dual-species transcriptomics of an intimate host-pathogen interaction.</title>
        <authorList>
            <person name="Foth B.J."/>
            <person name="Tsai I.J."/>
            <person name="Reid A.J."/>
            <person name="Bancroft A.J."/>
            <person name="Nichol S."/>
            <person name="Tracey A."/>
            <person name="Holroyd N."/>
            <person name="Cotton J.A."/>
            <person name="Stanley E.J."/>
            <person name="Zarowiecki M."/>
            <person name="Liu J.Z."/>
            <person name="Huckvale T."/>
            <person name="Cooper P.J."/>
            <person name="Grencis R.K."/>
            <person name="Berriman M."/>
        </authorList>
    </citation>
    <scope>NUCLEOTIDE SEQUENCE [LARGE SCALE GENOMIC DNA]</scope>
</reference>